<dbReference type="GO" id="GO:0009166">
    <property type="term" value="P:nucleotide catabolic process"/>
    <property type="evidence" value="ECO:0007669"/>
    <property type="project" value="InterPro"/>
</dbReference>
<gene>
    <name evidence="5" type="ORF">E8M01_21685</name>
</gene>
<dbReference type="PANTHER" id="PTHR11575">
    <property type="entry name" value="5'-NUCLEOTIDASE-RELATED"/>
    <property type="match status" value="1"/>
</dbReference>
<feature type="domain" description="5'-Nucleotidase C-terminal" evidence="4">
    <location>
        <begin position="314"/>
        <end position="469"/>
    </location>
</feature>
<dbReference type="GO" id="GO:0000166">
    <property type="term" value="F:nucleotide binding"/>
    <property type="evidence" value="ECO:0007669"/>
    <property type="project" value="UniProtKB-KW"/>
</dbReference>
<feature type="domain" description="Calcineurin-like phosphoesterase" evidence="3">
    <location>
        <begin position="39"/>
        <end position="237"/>
    </location>
</feature>
<evidence type="ECO:0000256" key="2">
    <source>
        <dbReference type="RuleBase" id="RU362119"/>
    </source>
</evidence>
<dbReference type="InterPro" id="IPR006179">
    <property type="entry name" value="5_nucleotidase/apyrase"/>
</dbReference>
<evidence type="ECO:0000313" key="6">
    <source>
        <dbReference type="Proteomes" id="UP000298781"/>
    </source>
</evidence>
<dbReference type="InterPro" id="IPR006311">
    <property type="entry name" value="TAT_signal"/>
</dbReference>
<reference evidence="5 6" key="1">
    <citation type="submission" date="2019-04" db="EMBL/GenBank/DDBJ databases">
        <title>Phreatobacter aquaticus sp. nov.</title>
        <authorList>
            <person name="Choi A."/>
        </authorList>
    </citation>
    <scope>NUCLEOTIDE SEQUENCE [LARGE SCALE GENOMIC DNA]</scope>
    <source>
        <strain evidence="5 6">KCTC 52518</strain>
    </source>
</reference>
<dbReference type="PRINTS" id="PR01607">
    <property type="entry name" value="APYRASEFAMLY"/>
</dbReference>
<dbReference type="OrthoDB" id="9803927at2"/>
<sequence length="508" mass="54153">MTLISRRDTLTVGLGAGAAMTGLAGTGPAQAQSRAPDVTLLLVNDIYKMGDEQGRGGFARLNAIVKAERARGTPMLYVHAGDMFSPSLMSGFDQGAHTVELVNIAPPDVFVPGNHEFDFGPEAYAARRREAKFAYFAANMRAADGSVLPGHEDGRIFDLGVVKLGVFGVALPNTAEVSSSGDIKFSPTMATVQREAARLRRAGADLVVCCAHTDRAEDLQIVRSRLVDVLLTGHDHDLAVTYDGRTVMVESSEEGYYVTAIDLTLGTTGDGPEKRVTFTPAFRVNDSRTVTPDPQTRARVQEYEKLLAQELDVVIATLTGELDTRTTTVRSQETAIGDLIADAMREATGANAAIINGGGIRGNKVYPAGHQLTRRDVLTELPFGNRTVVAPVSGADLKAAIENGVSQVEHRAGRFPQVSGLTAIVDRSRPAGDRVVAMTVGGAPLEPERIYTVATNDFMLRGGDGYGMLGSRVRDADLKGKLVASDVMVHARKLGSITPAVEGRIRLL</sequence>
<dbReference type="Pfam" id="PF00149">
    <property type="entry name" value="Metallophos"/>
    <property type="match status" value="1"/>
</dbReference>
<accession>A0A4D7B1E5</accession>
<dbReference type="EMBL" id="CP039690">
    <property type="protein sequence ID" value="QCI66611.1"/>
    <property type="molecule type" value="Genomic_DNA"/>
</dbReference>
<organism evidence="5 6">
    <name type="scientific">Phreatobacter stygius</name>
    <dbReference type="NCBI Taxonomy" id="1940610"/>
    <lineage>
        <taxon>Bacteria</taxon>
        <taxon>Pseudomonadati</taxon>
        <taxon>Pseudomonadota</taxon>
        <taxon>Alphaproteobacteria</taxon>
        <taxon>Hyphomicrobiales</taxon>
        <taxon>Phreatobacteraceae</taxon>
        <taxon>Phreatobacter</taxon>
    </lineage>
</organism>
<keyword evidence="2" id="KW-0378">Hydrolase</keyword>
<dbReference type="PROSITE" id="PS51318">
    <property type="entry name" value="TAT"/>
    <property type="match status" value="1"/>
</dbReference>
<dbReference type="AlphaFoldDB" id="A0A4D7B1E5"/>
<dbReference type="Gene3D" id="3.90.780.10">
    <property type="entry name" value="5'-Nucleotidase, C-terminal domain"/>
    <property type="match status" value="1"/>
</dbReference>
<keyword evidence="6" id="KW-1185">Reference proteome</keyword>
<dbReference type="Pfam" id="PF02872">
    <property type="entry name" value="5_nucleotid_C"/>
    <property type="match status" value="1"/>
</dbReference>
<evidence type="ECO:0000256" key="1">
    <source>
        <dbReference type="ARBA" id="ARBA00022729"/>
    </source>
</evidence>
<proteinExistence type="inferred from homology"/>
<evidence type="ECO:0000259" key="3">
    <source>
        <dbReference type="Pfam" id="PF00149"/>
    </source>
</evidence>
<protein>
    <submittedName>
        <fullName evidence="5">Bifunctional metallophosphatase/5'-nucleotidase</fullName>
    </submittedName>
</protein>
<comment type="similarity">
    <text evidence="2">Belongs to the 5'-nucleotidase family.</text>
</comment>
<keyword evidence="2" id="KW-0547">Nucleotide-binding</keyword>
<dbReference type="InterPro" id="IPR008334">
    <property type="entry name" value="5'-Nucleotdase_C"/>
</dbReference>
<dbReference type="RefSeq" id="WP_136962052.1">
    <property type="nucleotide sequence ID" value="NZ_CP039690.1"/>
</dbReference>
<evidence type="ECO:0000259" key="4">
    <source>
        <dbReference type="Pfam" id="PF02872"/>
    </source>
</evidence>
<dbReference type="Gene3D" id="3.60.21.10">
    <property type="match status" value="1"/>
</dbReference>
<dbReference type="InterPro" id="IPR036907">
    <property type="entry name" value="5'-Nucleotdase_C_sf"/>
</dbReference>
<dbReference type="SUPFAM" id="SSF55816">
    <property type="entry name" value="5'-nucleotidase (syn. UDP-sugar hydrolase), C-terminal domain"/>
    <property type="match status" value="1"/>
</dbReference>
<dbReference type="GO" id="GO:0016787">
    <property type="term" value="F:hydrolase activity"/>
    <property type="evidence" value="ECO:0007669"/>
    <property type="project" value="UniProtKB-KW"/>
</dbReference>
<keyword evidence="1" id="KW-0732">Signal</keyword>
<dbReference type="KEGG" id="pstg:E8M01_21685"/>
<dbReference type="Proteomes" id="UP000298781">
    <property type="component" value="Chromosome"/>
</dbReference>
<dbReference type="InterPro" id="IPR029052">
    <property type="entry name" value="Metallo-depent_PP-like"/>
</dbReference>
<dbReference type="InterPro" id="IPR004843">
    <property type="entry name" value="Calcineurin-like_PHP"/>
</dbReference>
<dbReference type="PANTHER" id="PTHR11575:SF24">
    <property type="entry name" value="5'-NUCLEOTIDASE"/>
    <property type="match status" value="1"/>
</dbReference>
<evidence type="ECO:0000313" key="5">
    <source>
        <dbReference type="EMBL" id="QCI66611.1"/>
    </source>
</evidence>
<name>A0A4D7B1E5_9HYPH</name>
<dbReference type="SUPFAM" id="SSF56300">
    <property type="entry name" value="Metallo-dependent phosphatases"/>
    <property type="match status" value="1"/>
</dbReference>